<sequence length="59" mass="7107">MYTRKILASCQYQMGDEELWTSLWVAEITNCIKQLCKEKQLGWQMLTWAYFRAVSDFSY</sequence>
<evidence type="ECO:0000313" key="1">
    <source>
        <dbReference type="EMBL" id="KRY77434.1"/>
    </source>
</evidence>
<dbReference type="EMBL" id="JYDR01000007">
    <property type="protein sequence ID" value="KRY77434.1"/>
    <property type="molecule type" value="Genomic_DNA"/>
</dbReference>
<comment type="caution">
    <text evidence="1">The sequence shown here is derived from an EMBL/GenBank/DDBJ whole genome shotgun (WGS) entry which is preliminary data.</text>
</comment>
<dbReference type="Proteomes" id="UP000054632">
    <property type="component" value="Unassembled WGS sequence"/>
</dbReference>
<accession>A0A0V1EUB3</accession>
<name>A0A0V1EUB3_TRIPS</name>
<gene>
    <name evidence="1" type="ORF">T4A_8468</name>
</gene>
<evidence type="ECO:0000313" key="2">
    <source>
        <dbReference type="Proteomes" id="UP000054632"/>
    </source>
</evidence>
<organism evidence="1 2">
    <name type="scientific">Trichinella pseudospiralis</name>
    <name type="common">Parasitic roundworm</name>
    <dbReference type="NCBI Taxonomy" id="6337"/>
    <lineage>
        <taxon>Eukaryota</taxon>
        <taxon>Metazoa</taxon>
        <taxon>Ecdysozoa</taxon>
        <taxon>Nematoda</taxon>
        <taxon>Enoplea</taxon>
        <taxon>Dorylaimia</taxon>
        <taxon>Trichinellida</taxon>
        <taxon>Trichinellidae</taxon>
        <taxon>Trichinella</taxon>
    </lineage>
</organism>
<protein>
    <submittedName>
        <fullName evidence="1">Uncharacterized protein</fullName>
    </submittedName>
</protein>
<dbReference type="AlphaFoldDB" id="A0A0V1EUB3"/>
<reference evidence="1 2" key="1">
    <citation type="submission" date="2015-01" db="EMBL/GenBank/DDBJ databases">
        <title>Evolution of Trichinella species and genotypes.</title>
        <authorList>
            <person name="Korhonen P.K."/>
            <person name="Edoardo P."/>
            <person name="Giuseppe L.R."/>
            <person name="Gasser R.B."/>
        </authorList>
    </citation>
    <scope>NUCLEOTIDE SEQUENCE [LARGE SCALE GENOMIC DNA]</scope>
    <source>
        <strain evidence="1">ISS13</strain>
    </source>
</reference>
<proteinExistence type="predicted"/>